<dbReference type="Proteomes" id="UP001597260">
    <property type="component" value="Unassembled WGS sequence"/>
</dbReference>
<dbReference type="RefSeq" id="WP_377577271.1">
    <property type="nucleotide sequence ID" value="NZ_JBHTMP010000072.1"/>
</dbReference>
<feature type="compositionally biased region" description="Polar residues" evidence="1">
    <location>
        <begin position="660"/>
        <end position="672"/>
    </location>
</feature>
<gene>
    <name evidence="2" type="ORF">ACFQ4H_29620</name>
</gene>
<protein>
    <recommendedName>
        <fullName evidence="4">PPE family protein</fullName>
    </recommendedName>
</protein>
<feature type="compositionally biased region" description="Basic and acidic residues" evidence="1">
    <location>
        <begin position="317"/>
        <end position="329"/>
    </location>
</feature>
<name>A0ABW3YL81_9ACTN</name>
<reference evidence="3" key="1">
    <citation type="journal article" date="2019" name="Int. J. Syst. Evol. Microbiol.">
        <title>The Global Catalogue of Microorganisms (GCM) 10K type strain sequencing project: providing services to taxonomists for standard genome sequencing and annotation.</title>
        <authorList>
            <consortium name="The Broad Institute Genomics Platform"/>
            <consortium name="The Broad Institute Genome Sequencing Center for Infectious Disease"/>
            <person name="Wu L."/>
            <person name="Ma J."/>
        </authorList>
    </citation>
    <scope>NUCLEOTIDE SEQUENCE [LARGE SCALE GENOMIC DNA]</scope>
    <source>
        <strain evidence="3">JCM 31037</strain>
    </source>
</reference>
<evidence type="ECO:0008006" key="4">
    <source>
        <dbReference type="Google" id="ProtNLM"/>
    </source>
</evidence>
<organism evidence="2 3">
    <name type="scientific">Micromonospora sonneratiae</name>
    <dbReference type="NCBI Taxonomy" id="1184706"/>
    <lineage>
        <taxon>Bacteria</taxon>
        <taxon>Bacillati</taxon>
        <taxon>Actinomycetota</taxon>
        <taxon>Actinomycetes</taxon>
        <taxon>Micromonosporales</taxon>
        <taxon>Micromonosporaceae</taxon>
        <taxon>Micromonospora</taxon>
    </lineage>
</organism>
<feature type="compositionally biased region" description="Low complexity" evidence="1">
    <location>
        <begin position="375"/>
        <end position="395"/>
    </location>
</feature>
<feature type="compositionally biased region" description="Pro residues" evidence="1">
    <location>
        <begin position="550"/>
        <end position="564"/>
    </location>
</feature>
<keyword evidence="3" id="KW-1185">Reference proteome</keyword>
<feature type="compositionally biased region" description="Pro residues" evidence="1">
    <location>
        <begin position="345"/>
        <end position="359"/>
    </location>
</feature>
<evidence type="ECO:0000313" key="3">
    <source>
        <dbReference type="Proteomes" id="UP001597260"/>
    </source>
</evidence>
<dbReference type="EMBL" id="JBHTMP010000072">
    <property type="protein sequence ID" value="MFD1325252.1"/>
    <property type="molecule type" value="Genomic_DNA"/>
</dbReference>
<feature type="compositionally biased region" description="Basic and acidic residues" evidence="1">
    <location>
        <begin position="627"/>
        <end position="642"/>
    </location>
</feature>
<accession>A0ABW3YL81</accession>
<feature type="region of interest" description="Disordered" evidence="1">
    <location>
        <begin position="316"/>
        <end position="678"/>
    </location>
</feature>
<feature type="compositionally biased region" description="Low complexity" evidence="1">
    <location>
        <begin position="458"/>
        <end position="468"/>
    </location>
</feature>
<evidence type="ECO:0000256" key="1">
    <source>
        <dbReference type="SAM" id="MobiDB-lite"/>
    </source>
</evidence>
<comment type="caution">
    <text evidence="2">The sequence shown here is derived from an EMBL/GenBank/DDBJ whole genome shotgun (WGS) entry which is preliminary data.</text>
</comment>
<proteinExistence type="predicted"/>
<evidence type="ECO:0000313" key="2">
    <source>
        <dbReference type="EMBL" id="MFD1325252.1"/>
    </source>
</evidence>
<sequence length="678" mass="71924">MAGEGDYFGYTSAQNTELQESLRLARRMGEDISHYPPPDDGGQYIEPTVNWSKPNFRDDQTEQAARSNDTIEKINKRIMAQDSSAVLELSDQWYRVVQVIDDIRARVLLAANGLKHGGDGSPGNKKGWTGDAADAFLARGPGATIKSLDDWRSAAVTNWLGTSTLAWAIPGHKSKMSKLYSDYKAAMGRASTEWRDEYIDGKSIDEANESQRDMYVTHLRQIEFWWSLEAQKIQYDMAKEYWSVMTEELNGGFATVYEGPPDAVQPNPDFITRAMMGEFGMPPNVSGVPNVGNRPAPKVKTPDVRGLQDRAVNTNALKEKIPDDVKKPDVTAPDVKTPAVDKPNVIPPTVAPPVLPPVPGNGQFTGTPPVVRPAPSLNNLGNNLLNNLPGQGQNSPSVLRPGASNLSAPGTGAPPSMPQSPMKGQPPPNVKGRGPGPNITAPPDPSKASPGTPGAPPGRGTPAAPGAPGRRGPGEGTPGIPRQPGQVNQFSNPTAPPSSPVLRAPRSEQTSQLPGFGRPTGARGPARSGSGGSPPIRSDAIPSVLSRPSPRQPAEPVLPPPGPARPRQTGDDILAPPPVPTSRPVVGRVSRPEAGPQQRLDASTGVLRSARQSGSPGYEAQLGSRNKQSDADQEFAKVRQLLDQEETWTVATPGGGVLDSTPTRSTNVTSEPKPTLGA</sequence>